<dbReference type="CDD" id="cd08422">
    <property type="entry name" value="PBP2_CrgA_like"/>
    <property type="match status" value="1"/>
</dbReference>
<evidence type="ECO:0000256" key="3">
    <source>
        <dbReference type="ARBA" id="ARBA00023125"/>
    </source>
</evidence>
<dbReference type="Gene3D" id="1.10.10.10">
    <property type="entry name" value="Winged helix-like DNA-binding domain superfamily/Winged helix DNA-binding domain"/>
    <property type="match status" value="1"/>
</dbReference>
<keyword evidence="4" id="KW-0804">Transcription</keyword>
<feature type="domain" description="HTH lysR-type" evidence="6">
    <location>
        <begin position="5"/>
        <end position="62"/>
    </location>
</feature>
<dbReference type="GO" id="GO:0043565">
    <property type="term" value="F:sequence-specific DNA binding"/>
    <property type="evidence" value="ECO:0007669"/>
    <property type="project" value="TreeGrafter"/>
</dbReference>
<dbReference type="PANTHER" id="PTHR30537:SF5">
    <property type="entry name" value="HTH-TYPE TRANSCRIPTIONAL ACTIVATOR TTDR-RELATED"/>
    <property type="match status" value="1"/>
</dbReference>
<dbReference type="OrthoDB" id="9786526at2"/>
<dbReference type="Pfam" id="PF00126">
    <property type="entry name" value="HTH_1"/>
    <property type="match status" value="1"/>
</dbReference>
<gene>
    <name evidence="7" type="ORF">EXU30_04350</name>
</gene>
<keyword evidence="2" id="KW-0805">Transcription regulation</keyword>
<proteinExistence type="inferred from homology"/>
<dbReference type="RefSeq" id="WP_130597990.1">
    <property type="nucleotide sequence ID" value="NZ_CP036200.1"/>
</dbReference>
<dbReference type="InterPro" id="IPR036388">
    <property type="entry name" value="WH-like_DNA-bd_sf"/>
</dbReference>
<feature type="compositionally biased region" description="Polar residues" evidence="5">
    <location>
        <begin position="228"/>
        <end position="239"/>
    </location>
</feature>
<dbReference type="SUPFAM" id="SSF46785">
    <property type="entry name" value="Winged helix' DNA-binding domain"/>
    <property type="match status" value="1"/>
</dbReference>
<feature type="region of interest" description="Disordered" evidence="5">
    <location>
        <begin position="209"/>
        <end position="239"/>
    </location>
</feature>
<dbReference type="InterPro" id="IPR036390">
    <property type="entry name" value="WH_DNA-bd_sf"/>
</dbReference>
<accession>A0A411PEL2</accession>
<evidence type="ECO:0000256" key="1">
    <source>
        <dbReference type="ARBA" id="ARBA00009437"/>
    </source>
</evidence>
<evidence type="ECO:0000256" key="5">
    <source>
        <dbReference type="SAM" id="MobiDB-lite"/>
    </source>
</evidence>
<dbReference type="PANTHER" id="PTHR30537">
    <property type="entry name" value="HTH-TYPE TRANSCRIPTIONAL REGULATOR"/>
    <property type="match status" value="1"/>
</dbReference>
<evidence type="ECO:0000256" key="4">
    <source>
        <dbReference type="ARBA" id="ARBA00023163"/>
    </source>
</evidence>
<sequence>MINQINLADLRAFVLIAEQGNLTKAAEILAVSRSHVSRQLSSLEKQLGVTLVIRTTRSLKITQAGEQLLKQAQTALNQLDQALLATIDDNDAIRGKLAINCVGGPIGEDVVTELISDFMLQHPEVDIELDFSSHRIDLIKDEFDLAFRMGELDDAGFVGRKLMQIDMLTLASPAYLAKYGKPKHPSELKHHRCITGSVTQWRYRASEANTELNNTATDKNGSDKNGSDKNGSVQQQTSPHYEVNIAGKLRCKNGRTLVNAALKSNGIIRVPEMYCRAQIQSGELVAIMPNWHIASVPFYAIYHKDKYQPKRLRAFIEFCVERFRY</sequence>
<dbReference type="InterPro" id="IPR000847">
    <property type="entry name" value="LysR_HTH_N"/>
</dbReference>
<dbReference type="PROSITE" id="PS50931">
    <property type="entry name" value="HTH_LYSR"/>
    <property type="match status" value="1"/>
</dbReference>
<evidence type="ECO:0000313" key="8">
    <source>
        <dbReference type="Proteomes" id="UP000291106"/>
    </source>
</evidence>
<evidence type="ECO:0000259" key="6">
    <source>
        <dbReference type="PROSITE" id="PS50931"/>
    </source>
</evidence>
<dbReference type="FunFam" id="1.10.10.10:FF:000001">
    <property type="entry name" value="LysR family transcriptional regulator"/>
    <property type="match status" value="1"/>
</dbReference>
<dbReference type="GO" id="GO:0003700">
    <property type="term" value="F:DNA-binding transcription factor activity"/>
    <property type="evidence" value="ECO:0007669"/>
    <property type="project" value="InterPro"/>
</dbReference>
<keyword evidence="3" id="KW-0238">DNA-binding</keyword>
<dbReference type="EMBL" id="CP036200">
    <property type="protein sequence ID" value="QBF82016.1"/>
    <property type="molecule type" value="Genomic_DNA"/>
</dbReference>
<evidence type="ECO:0000256" key="2">
    <source>
        <dbReference type="ARBA" id="ARBA00023015"/>
    </source>
</evidence>
<feature type="compositionally biased region" description="Polar residues" evidence="5">
    <location>
        <begin position="209"/>
        <end position="219"/>
    </location>
</feature>
<reference evidence="7 8" key="1">
    <citation type="submission" date="2019-02" db="EMBL/GenBank/DDBJ databases">
        <title>Shewanella sp. D4-2 isolated from Dokdo Island.</title>
        <authorList>
            <person name="Baek K."/>
        </authorList>
    </citation>
    <scope>NUCLEOTIDE SEQUENCE [LARGE SCALE GENOMIC DNA]</scope>
    <source>
        <strain evidence="7 8">D4-2</strain>
    </source>
</reference>
<comment type="similarity">
    <text evidence="1">Belongs to the LysR transcriptional regulatory family.</text>
</comment>
<protein>
    <submittedName>
        <fullName evidence="7">LysR family transcriptional regulator</fullName>
    </submittedName>
</protein>
<dbReference type="Gene3D" id="3.40.190.290">
    <property type="match status" value="1"/>
</dbReference>
<dbReference type="InterPro" id="IPR005119">
    <property type="entry name" value="LysR_subst-bd"/>
</dbReference>
<dbReference type="InterPro" id="IPR058163">
    <property type="entry name" value="LysR-type_TF_proteobact-type"/>
</dbReference>
<dbReference type="Proteomes" id="UP000291106">
    <property type="component" value="Chromosome"/>
</dbReference>
<organism evidence="7 8">
    <name type="scientific">Shewanella maritima</name>
    <dbReference type="NCBI Taxonomy" id="2520507"/>
    <lineage>
        <taxon>Bacteria</taxon>
        <taxon>Pseudomonadati</taxon>
        <taxon>Pseudomonadota</taxon>
        <taxon>Gammaproteobacteria</taxon>
        <taxon>Alteromonadales</taxon>
        <taxon>Shewanellaceae</taxon>
        <taxon>Shewanella</taxon>
    </lineage>
</organism>
<evidence type="ECO:0000313" key="7">
    <source>
        <dbReference type="EMBL" id="QBF82016.1"/>
    </source>
</evidence>
<dbReference type="AlphaFoldDB" id="A0A411PEL2"/>
<keyword evidence="8" id="KW-1185">Reference proteome</keyword>
<dbReference type="KEGG" id="smai:EXU30_04350"/>
<name>A0A411PEL2_9GAMM</name>
<dbReference type="SUPFAM" id="SSF53850">
    <property type="entry name" value="Periplasmic binding protein-like II"/>
    <property type="match status" value="2"/>
</dbReference>
<dbReference type="GO" id="GO:0006351">
    <property type="term" value="P:DNA-templated transcription"/>
    <property type="evidence" value="ECO:0007669"/>
    <property type="project" value="TreeGrafter"/>
</dbReference>
<dbReference type="Pfam" id="PF03466">
    <property type="entry name" value="LysR_substrate"/>
    <property type="match status" value="2"/>
</dbReference>